<evidence type="ECO:0000256" key="4">
    <source>
        <dbReference type="ARBA" id="ARBA00023136"/>
    </source>
</evidence>
<feature type="transmembrane region" description="Helical" evidence="5">
    <location>
        <begin position="367"/>
        <end position="396"/>
    </location>
</feature>
<gene>
    <name evidence="7" type="ORF">AOQ71_21475</name>
</gene>
<keyword evidence="3 5" id="KW-1133">Transmembrane helix</keyword>
<feature type="transmembrane region" description="Helical" evidence="5">
    <location>
        <begin position="169"/>
        <end position="187"/>
    </location>
</feature>
<dbReference type="AlphaFoldDB" id="A0A0R3DQL8"/>
<dbReference type="GO" id="GO:0016020">
    <property type="term" value="C:membrane"/>
    <property type="evidence" value="ECO:0007669"/>
    <property type="project" value="UniProtKB-SubCell"/>
</dbReference>
<evidence type="ECO:0000313" key="8">
    <source>
        <dbReference type="Proteomes" id="UP000051936"/>
    </source>
</evidence>
<evidence type="ECO:0000256" key="5">
    <source>
        <dbReference type="SAM" id="Phobius"/>
    </source>
</evidence>
<feature type="transmembrane region" description="Helical" evidence="5">
    <location>
        <begin position="337"/>
        <end position="355"/>
    </location>
</feature>
<keyword evidence="8" id="KW-1185">Reference proteome</keyword>
<evidence type="ECO:0000313" key="7">
    <source>
        <dbReference type="EMBL" id="KRQ09199.1"/>
    </source>
</evidence>
<feature type="domain" description="STAS" evidence="6">
    <location>
        <begin position="432"/>
        <end position="533"/>
    </location>
</feature>
<keyword evidence="4 5" id="KW-0472">Membrane</keyword>
<accession>A0A0R3DQL8</accession>
<evidence type="ECO:0000256" key="2">
    <source>
        <dbReference type="ARBA" id="ARBA00022692"/>
    </source>
</evidence>
<feature type="transmembrane region" description="Helical" evidence="5">
    <location>
        <begin position="12"/>
        <end position="32"/>
    </location>
</feature>
<dbReference type="Proteomes" id="UP000051936">
    <property type="component" value="Unassembled WGS sequence"/>
</dbReference>
<evidence type="ECO:0000256" key="3">
    <source>
        <dbReference type="ARBA" id="ARBA00022989"/>
    </source>
</evidence>
<comment type="subcellular location">
    <subcellularLocation>
        <location evidence="1">Membrane</location>
        <topology evidence="1">Multi-pass membrane protein</topology>
    </subcellularLocation>
</comment>
<dbReference type="RefSeq" id="WP_057750559.1">
    <property type="nucleotide sequence ID" value="NZ_LJYG01000090.1"/>
</dbReference>
<feature type="transmembrane region" description="Helical" evidence="5">
    <location>
        <begin position="39"/>
        <end position="61"/>
    </location>
</feature>
<dbReference type="Pfam" id="PF01740">
    <property type="entry name" value="STAS"/>
    <property type="match status" value="1"/>
</dbReference>
<feature type="transmembrane region" description="Helical" evidence="5">
    <location>
        <begin position="312"/>
        <end position="330"/>
    </location>
</feature>
<dbReference type="InterPro" id="IPR002645">
    <property type="entry name" value="STAS_dom"/>
</dbReference>
<keyword evidence="2 5" id="KW-0812">Transmembrane</keyword>
<organism evidence="7 8">
    <name type="scientific">Bradyrhizobium manausense</name>
    <dbReference type="NCBI Taxonomy" id="989370"/>
    <lineage>
        <taxon>Bacteria</taxon>
        <taxon>Pseudomonadati</taxon>
        <taxon>Pseudomonadota</taxon>
        <taxon>Alphaproteobacteria</taxon>
        <taxon>Hyphomicrobiales</taxon>
        <taxon>Nitrobacteraceae</taxon>
        <taxon>Bradyrhizobium</taxon>
    </lineage>
</organism>
<dbReference type="InterPro" id="IPR001902">
    <property type="entry name" value="SLC26A/SulP_fam"/>
</dbReference>
<dbReference type="STRING" id="989370.AOQ71_21475"/>
<dbReference type="SUPFAM" id="SSF52091">
    <property type="entry name" value="SpoIIaa-like"/>
    <property type="match status" value="1"/>
</dbReference>
<comment type="caution">
    <text evidence="7">The sequence shown here is derived from an EMBL/GenBank/DDBJ whole genome shotgun (WGS) entry which is preliminary data.</text>
</comment>
<dbReference type="InterPro" id="IPR011547">
    <property type="entry name" value="SLC26A/SulP_dom"/>
</dbReference>
<sequence length="555" mass="58025">MLSAFAVTRGDIFGGLTAGIVALPLCLAFGVASGLGPAAGLYGGIILGIVAAVVGGTPVQISGPTAPMTLIAASIVAANTPSNGQMQLGPIVGVFCLAGALQVLFGVARLGNYIRFLPYPAISGLMTGIGIIIIIQQIFPIAGLQSPSSSPAEILKSLGALTQGARLDAFLLAAATIAISFVLPRFFSAVPPSLVALILLTSLAVAFGLSAPTIGDIPKGLPDFVLPQLNLADLKFAVVTAFQLAFLGAIDALTTSLAADNMTRTHHDSNRELIGQGAGNIGAALFGGIPGAGAFMRTAINVRAGGRHRSSGVIHGLFLLAVLLGLSSVVRYIPHAVLSGILVSAGLGIIDYRSLGHLFRAPRGDTWIMLIVVVLTVFTDLITAIGTGAVLASLIFMTKIARAMEQGTTLTLIEDELWQDEVEIPDGLKQRLLIKHVNGPLFFGFVYAFRRIAERATDGKMLVLRMERVTYMDQSGIYALGDVLVDLEAAGLKVFVVGLARDQIDQLEAMHIIPDLLSEESIFPSFDSFKQRLPAIVEELSRASDAGPPLKSMTG</sequence>
<feature type="transmembrane region" description="Helical" evidence="5">
    <location>
        <begin position="194"/>
        <end position="214"/>
    </location>
</feature>
<dbReference type="GO" id="GO:0055085">
    <property type="term" value="P:transmembrane transport"/>
    <property type="evidence" value="ECO:0007669"/>
    <property type="project" value="InterPro"/>
</dbReference>
<reference evidence="7 8" key="1">
    <citation type="submission" date="2015-09" db="EMBL/GenBank/DDBJ databases">
        <title>Draft Genome Sequence of Bradyrhizobium manausense Strain BR 3351T, a Novel Symbiotic Nitrogen-Fixing Alphaproteobacterium Isolated from Brazilian Amazon Rain Forest.</title>
        <authorList>
            <person name="De Araujo J.L."/>
            <person name="Zilli J.E."/>
        </authorList>
    </citation>
    <scope>NUCLEOTIDE SEQUENCE [LARGE SCALE GENOMIC DNA]</scope>
    <source>
        <strain evidence="7 8">BR3351</strain>
    </source>
</reference>
<dbReference type="InterPro" id="IPR036513">
    <property type="entry name" value="STAS_dom_sf"/>
</dbReference>
<proteinExistence type="predicted"/>
<dbReference type="PANTHER" id="PTHR11814">
    <property type="entry name" value="SULFATE TRANSPORTER"/>
    <property type="match status" value="1"/>
</dbReference>
<evidence type="ECO:0000259" key="6">
    <source>
        <dbReference type="PROSITE" id="PS50801"/>
    </source>
</evidence>
<dbReference type="CDD" id="cd07042">
    <property type="entry name" value="STAS_SulP_like_sulfate_transporter"/>
    <property type="match status" value="1"/>
</dbReference>
<feature type="transmembrane region" description="Helical" evidence="5">
    <location>
        <begin position="119"/>
        <end position="139"/>
    </location>
</feature>
<dbReference type="Gene3D" id="3.30.750.24">
    <property type="entry name" value="STAS domain"/>
    <property type="match status" value="1"/>
</dbReference>
<name>A0A0R3DQL8_9BRAD</name>
<feature type="transmembrane region" description="Helical" evidence="5">
    <location>
        <begin position="280"/>
        <end position="300"/>
    </location>
</feature>
<dbReference type="EMBL" id="LJYG01000090">
    <property type="protein sequence ID" value="KRQ09199.1"/>
    <property type="molecule type" value="Genomic_DNA"/>
</dbReference>
<dbReference type="Pfam" id="PF00916">
    <property type="entry name" value="Sulfate_transp"/>
    <property type="match status" value="1"/>
</dbReference>
<protein>
    <submittedName>
        <fullName evidence="7">Sulfate permease</fullName>
    </submittedName>
</protein>
<dbReference type="PROSITE" id="PS50801">
    <property type="entry name" value="STAS"/>
    <property type="match status" value="1"/>
</dbReference>
<feature type="transmembrane region" description="Helical" evidence="5">
    <location>
        <begin position="88"/>
        <end position="107"/>
    </location>
</feature>
<feature type="transmembrane region" description="Helical" evidence="5">
    <location>
        <begin position="234"/>
        <end position="259"/>
    </location>
</feature>
<dbReference type="OrthoDB" id="9769739at2"/>
<evidence type="ECO:0000256" key="1">
    <source>
        <dbReference type="ARBA" id="ARBA00004141"/>
    </source>
</evidence>